<evidence type="ECO:0000313" key="2">
    <source>
        <dbReference type="Proteomes" id="UP001370490"/>
    </source>
</evidence>
<gene>
    <name evidence="1" type="ORF">RJ641_018604</name>
</gene>
<proteinExistence type="predicted"/>
<organism evidence="1 2">
    <name type="scientific">Dillenia turbinata</name>
    <dbReference type="NCBI Taxonomy" id="194707"/>
    <lineage>
        <taxon>Eukaryota</taxon>
        <taxon>Viridiplantae</taxon>
        <taxon>Streptophyta</taxon>
        <taxon>Embryophyta</taxon>
        <taxon>Tracheophyta</taxon>
        <taxon>Spermatophyta</taxon>
        <taxon>Magnoliopsida</taxon>
        <taxon>eudicotyledons</taxon>
        <taxon>Gunneridae</taxon>
        <taxon>Pentapetalae</taxon>
        <taxon>Dilleniales</taxon>
        <taxon>Dilleniaceae</taxon>
        <taxon>Dillenia</taxon>
    </lineage>
</organism>
<name>A0AAN8Z226_9MAGN</name>
<accession>A0AAN8Z226</accession>
<evidence type="ECO:0000313" key="1">
    <source>
        <dbReference type="EMBL" id="KAK6917853.1"/>
    </source>
</evidence>
<dbReference type="AlphaFoldDB" id="A0AAN8Z226"/>
<sequence>MITNKSKEMNFWPSLVPRIGSSLRGELQRNLQVQINEPQTSPGNNLLPPHAGIESFSQIPQNISTAHNVYNGGQDPIGYQSEVVMRNEYFGQ</sequence>
<reference evidence="1 2" key="1">
    <citation type="submission" date="2023-12" db="EMBL/GenBank/DDBJ databases">
        <title>A high-quality genome assembly for Dillenia turbinata (Dilleniales).</title>
        <authorList>
            <person name="Chanderbali A."/>
        </authorList>
    </citation>
    <scope>NUCLEOTIDE SEQUENCE [LARGE SCALE GENOMIC DNA]</scope>
    <source>
        <strain evidence="1">LSX21</strain>
        <tissue evidence="1">Leaf</tissue>
    </source>
</reference>
<keyword evidence="2" id="KW-1185">Reference proteome</keyword>
<dbReference type="EMBL" id="JBAMMX010000023">
    <property type="protein sequence ID" value="KAK6917853.1"/>
    <property type="molecule type" value="Genomic_DNA"/>
</dbReference>
<protein>
    <submittedName>
        <fullName evidence="1">Uncharacterized protein</fullName>
    </submittedName>
</protein>
<comment type="caution">
    <text evidence="1">The sequence shown here is derived from an EMBL/GenBank/DDBJ whole genome shotgun (WGS) entry which is preliminary data.</text>
</comment>
<dbReference type="Proteomes" id="UP001370490">
    <property type="component" value="Unassembled WGS sequence"/>
</dbReference>